<keyword evidence="6" id="KW-0378">Hydrolase</keyword>
<feature type="region of interest" description="Disordered" evidence="7">
    <location>
        <begin position="184"/>
        <end position="288"/>
    </location>
</feature>
<organism evidence="9 10">
    <name type="scientific">Phlebotomus papatasi</name>
    <name type="common">Sandfly</name>
    <dbReference type="NCBI Taxonomy" id="29031"/>
    <lineage>
        <taxon>Eukaryota</taxon>
        <taxon>Metazoa</taxon>
        <taxon>Ecdysozoa</taxon>
        <taxon>Arthropoda</taxon>
        <taxon>Hexapoda</taxon>
        <taxon>Insecta</taxon>
        <taxon>Pterygota</taxon>
        <taxon>Neoptera</taxon>
        <taxon>Endopterygota</taxon>
        <taxon>Diptera</taxon>
        <taxon>Nematocera</taxon>
        <taxon>Psychodoidea</taxon>
        <taxon>Psychodidae</taxon>
        <taxon>Phlebotomus</taxon>
        <taxon>Phlebotomus</taxon>
    </lineage>
</organism>
<reference evidence="9" key="1">
    <citation type="submission" date="2022-08" db="UniProtKB">
        <authorList>
            <consortium name="EnsemblMetazoa"/>
        </authorList>
    </citation>
    <scope>IDENTIFICATION</scope>
    <source>
        <strain evidence="9">Israel</strain>
    </source>
</reference>
<dbReference type="EnsemblMetazoa" id="PPAI007245-RA">
    <property type="protein sequence ID" value="PPAI007245-PA"/>
    <property type="gene ID" value="PPAI007245"/>
</dbReference>
<protein>
    <recommendedName>
        <fullName evidence="1">RNA-directed DNA polymerase</fullName>
        <ecNumber evidence="1">2.7.7.49</ecNumber>
    </recommendedName>
</protein>
<dbReference type="EMBL" id="AJVK01059892">
    <property type="status" value="NOT_ANNOTATED_CDS"/>
    <property type="molecule type" value="Genomic_DNA"/>
</dbReference>
<dbReference type="VEuPathDB" id="VectorBase:PPAI007245"/>
<evidence type="ECO:0000256" key="5">
    <source>
        <dbReference type="ARBA" id="ARBA00022759"/>
    </source>
</evidence>
<dbReference type="GO" id="GO:0004190">
    <property type="term" value="F:aspartic-type endopeptidase activity"/>
    <property type="evidence" value="ECO:0007669"/>
    <property type="project" value="InterPro"/>
</dbReference>
<keyword evidence="2" id="KW-0808">Transferase</keyword>
<dbReference type="PROSITE" id="PS50175">
    <property type="entry name" value="ASP_PROT_RETROV"/>
    <property type="match status" value="1"/>
</dbReference>
<dbReference type="InterPro" id="IPR043128">
    <property type="entry name" value="Rev_trsase/Diguanyl_cyclase"/>
</dbReference>
<feature type="compositionally biased region" description="Basic and acidic residues" evidence="7">
    <location>
        <begin position="184"/>
        <end position="237"/>
    </location>
</feature>
<dbReference type="InterPro" id="IPR005162">
    <property type="entry name" value="Retrotrans_gag_dom"/>
</dbReference>
<sequence>MNDQSGSSDTPTVGCSDGNVGLVLGLREVESMVASFNPDELSCPEAAEWLTSTEKTCLRYRMTEDQMMIIAGMRLKGAAKLWFEAMKSELNNWSDLKEQLKIYFPKVINIPQINRQLERKKKPEETAEMYVYEKLRLAKRAGTSDTALMQYVIEGIPNSSQRDILKSKDIKTIPELAEAIGKLEAPEKSAQKQYSTERKDKVFTEKSEDRGRSRSRWRGDSHARNRSKNEGYDDRRPQRWRKSQSRHSESHKDYRRDQRNEHQDAGVSTKREKDSSTPPKSAKDSQKTHKRLCYICRSEEHLAARCPKNKDFRVRLVGAVASRKTNNELLVKIGEKSEVIDAIMDTGSDITIIKDSKMAALGVPLEGKPVKFKSFGGKEGITRGFANIQLSVEDITKTVRVHVVPDSYMTVSMILGKDFFNDDDVEGTISGSGVAIKRKRTSTAVVNQINESINKRERYCSPIRAEELQVGKAARDDDVKKLIRLLNVYRKCFAKNISELGKSSVVTMNVETKAITDFERPDTQRKMRQFLGLTGYFRKFVPGFAQITQPLRAALVGPKDSKSNDMIEWTPGLQKAFAELKDKLVNKPILELYSPSAEHELHYGG</sequence>
<keyword evidence="10" id="KW-1185">Reference proteome</keyword>
<dbReference type="InterPro" id="IPR021109">
    <property type="entry name" value="Peptidase_aspartic_dom_sf"/>
</dbReference>
<evidence type="ECO:0000313" key="9">
    <source>
        <dbReference type="EnsemblMetazoa" id="PPAI007245-PA"/>
    </source>
</evidence>
<evidence type="ECO:0000313" key="10">
    <source>
        <dbReference type="Proteomes" id="UP000092462"/>
    </source>
</evidence>
<dbReference type="InterPro" id="IPR001995">
    <property type="entry name" value="Peptidase_A2_cat"/>
</dbReference>
<keyword evidence="3" id="KW-0548">Nucleotidyltransferase</keyword>
<dbReference type="PANTHER" id="PTHR37984:SF5">
    <property type="entry name" value="PROTEIN NYNRIN-LIKE"/>
    <property type="match status" value="1"/>
</dbReference>
<dbReference type="Gene3D" id="3.30.70.270">
    <property type="match status" value="1"/>
</dbReference>
<evidence type="ECO:0000256" key="3">
    <source>
        <dbReference type="ARBA" id="ARBA00022695"/>
    </source>
</evidence>
<dbReference type="EC" id="2.7.7.49" evidence="1"/>
<evidence type="ECO:0000256" key="1">
    <source>
        <dbReference type="ARBA" id="ARBA00012493"/>
    </source>
</evidence>
<dbReference type="PANTHER" id="PTHR37984">
    <property type="entry name" value="PROTEIN CBG26694"/>
    <property type="match status" value="1"/>
</dbReference>
<dbReference type="AlphaFoldDB" id="A0A1B0GPN9"/>
<evidence type="ECO:0000256" key="7">
    <source>
        <dbReference type="SAM" id="MobiDB-lite"/>
    </source>
</evidence>
<name>A0A1B0GPN9_PHLPP</name>
<dbReference type="Gene3D" id="2.40.70.10">
    <property type="entry name" value="Acid Proteases"/>
    <property type="match status" value="1"/>
</dbReference>
<accession>A0A1B0GPN9</accession>
<dbReference type="VEuPathDB" id="VectorBase:PPAPM1_012526"/>
<dbReference type="InterPro" id="IPR050951">
    <property type="entry name" value="Retrovirus_Pol_polyprotein"/>
</dbReference>
<evidence type="ECO:0000256" key="2">
    <source>
        <dbReference type="ARBA" id="ARBA00022679"/>
    </source>
</evidence>
<dbReference type="GO" id="GO:0004519">
    <property type="term" value="F:endonuclease activity"/>
    <property type="evidence" value="ECO:0007669"/>
    <property type="project" value="UniProtKB-KW"/>
</dbReference>
<dbReference type="CDD" id="cd00303">
    <property type="entry name" value="retropepsin_like"/>
    <property type="match status" value="1"/>
</dbReference>
<dbReference type="SUPFAM" id="SSF50630">
    <property type="entry name" value="Acid proteases"/>
    <property type="match status" value="1"/>
</dbReference>
<dbReference type="Proteomes" id="UP000092462">
    <property type="component" value="Unassembled WGS sequence"/>
</dbReference>
<feature type="compositionally biased region" description="Basic and acidic residues" evidence="7">
    <location>
        <begin position="246"/>
        <end position="287"/>
    </location>
</feature>
<evidence type="ECO:0000256" key="6">
    <source>
        <dbReference type="ARBA" id="ARBA00022801"/>
    </source>
</evidence>
<dbReference type="GO" id="GO:0003964">
    <property type="term" value="F:RNA-directed DNA polymerase activity"/>
    <property type="evidence" value="ECO:0007669"/>
    <property type="project" value="UniProtKB-EC"/>
</dbReference>
<proteinExistence type="predicted"/>
<feature type="domain" description="Peptidase A2" evidence="8">
    <location>
        <begin position="340"/>
        <end position="419"/>
    </location>
</feature>
<evidence type="ECO:0000259" key="8">
    <source>
        <dbReference type="PROSITE" id="PS50175"/>
    </source>
</evidence>
<dbReference type="InterPro" id="IPR043502">
    <property type="entry name" value="DNA/RNA_pol_sf"/>
</dbReference>
<evidence type="ECO:0000256" key="4">
    <source>
        <dbReference type="ARBA" id="ARBA00022722"/>
    </source>
</evidence>
<keyword evidence="4" id="KW-0540">Nuclease</keyword>
<keyword evidence="5" id="KW-0255">Endonuclease</keyword>
<dbReference type="Pfam" id="PF13975">
    <property type="entry name" value="gag-asp_proteas"/>
    <property type="match status" value="1"/>
</dbReference>
<dbReference type="Pfam" id="PF03732">
    <property type="entry name" value="Retrotrans_gag"/>
    <property type="match status" value="1"/>
</dbReference>
<dbReference type="FunFam" id="3.30.70.270:FF:000020">
    <property type="entry name" value="Transposon Tf2-6 polyprotein-like Protein"/>
    <property type="match status" value="1"/>
</dbReference>
<dbReference type="SUPFAM" id="SSF56672">
    <property type="entry name" value="DNA/RNA polymerases"/>
    <property type="match status" value="1"/>
</dbReference>
<dbReference type="GO" id="GO:0006508">
    <property type="term" value="P:proteolysis"/>
    <property type="evidence" value="ECO:0007669"/>
    <property type="project" value="InterPro"/>
</dbReference>